<dbReference type="EMBL" id="QPID01000013">
    <property type="protein sequence ID" value="RCU44650.1"/>
    <property type="molecule type" value="Genomic_DNA"/>
</dbReference>
<dbReference type="Gene3D" id="3.30.565.10">
    <property type="entry name" value="Histidine kinase-like ATPase, C-terminal domain"/>
    <property type="match status" value="1"/>
</dbReference>
<evidence type="ECO:0000256" key="2">
    <source>
        <dbReference type="ARBA" id="ARBA00012438"/>
    </source>
</evidence>
<organism evidence="10 11">
    <name type="scientific">Corallincola holothuriorum</name>
    <dbReference type="NCBI Taxonomy" id="2282215"/>
    <lineage>
        <taxon>Bacteria</taxon>
        <taxon>Pseudomonadati</taxon>
        <taxon>Pseudomonadota</taxon>
        <taxon>Gammaproteobacteria</taxon>
        <taxon>Alteromonadales</taxon>
        <taxon>Psychromonadaceae</taxon>
        <taxon>Corallincola</taxon>
    </lineage>
</organism>
<dbReference type="Gene3D" id="3.30.450.20">
    <property type="entry name" value="PAS domain"/>
    <property type="match status" value="1"/>
</dbReference>
<dbReference type="OrthoDB" id="9776727at2"/>
<dbReference type="CDD" id="cd00075">
    <property type="entry name" value="HATPase"/>
    <property type="match status" value="1"/>
</dbReference>
<dbReference type="InterPro" id="IPR050351">
    <property type="entry name" value="BphY/WalK/GraS-like"/>
</dbReference>
<dbReference type="SMART" id="SM00387">
    <property type="entry name" value="HATPase_c"/>
    <property type="match status" value="1"/>
</dbReference>
<dbReference type="InterPro" id="IPR003594">
    <property type="entry name" value="HATPase_dom"/>
</dbReference>
<dbReference type="SUPFAM" id="SSF55785">
    <property type="entry name" value="PYP-like sensor domain (PAS domain)"/>
    <property type="match status" value="1"/>
</dbReference>
<dbReference type="Pfam" id="PF00512">
    <property type="entry name" value="HisKA"/>
    <property type="match status" value="1"/>
</dbReference>
<dbReference type="EC" id="2.7.13.3" evidence="2"/>
<keyword evidence="7" id="KW-0472">Membrane</keyword>
<evidence type="ECO:0000259" key="9">
    <source>
        <dbReference type="PROSITE" id="PS50112"/>
    </source>
</evidence>
<dbReference type="Proteomes" id="UP000252558">
    <property type="component" value="Unassembled WGS sequence"/>
</dbReference>
<comment type="catalytic activity">
    <reaction evidence="1">
        <text>ATP + protein L-histidine = ADP + protein N-phospho-L-histidine.</text>
        <dbReference type="EC" id="2.7.13.3"/>
    </reaction>
</comment>
<dbReference type="PROSITE" id="PS50109">
    <property type="entry name" value="HIS_KIN"/>
    <property type="match status" value="1"/>
</dbReference>
<dbReference type="InterPro" id="IPR035965">
    <property type="entry name" value="PAS-like_dom_sf"/>
</dbReference>
<dbReference type="CDD" id="cd00082">
    <property type="entry name" value="HisKA"/>
    <property type="match status" value="1"/>
</dbReference>
<dbReference type="InterPro" id="IPR036890">
    <property type="entry name" value="HATPase_C_sf"/>
</dbReference>
<dbReference type="PANTHER" id="PTHR45453:SF1">
    <property type="entry name" value="PHOSPHATE REGULON SENSOR PROTEIN PHOR"/>
    <property type="match status" value="1"/>
</dbReference>
<keyword evidence="6" id="KW-0902">Two-component regulatory system</keyword>
<dbReference type="Pfam" id="PF02518">
    <property type="entry name" value="HATPase_c"/>
    <property type="match status" value="1"/>
</dbReference>
<dbReference type="InterPro" id="IPR004358">
    <property type="entry name" value="Sig_transdc_His_kin-like_C"/>
</dbReference>
<evidence type="ECO:0000256" key="6">
    <source>
        <dbReference type="ARBA" id="ARBA00023012"/>
    </source>
</evidence>
<dbReference type="CDD" id="cd00130">
    <property type="entry name" value="PAS"/>
    <property type="match status" value="1"/>
</dbReference>
<dbReference type="SMART" id="SM00091">
    <property type="entry name" value="PAS"/>
    <property type="match status" value="1"/>
</dbReference>
<dbReference type="AlphaFoldDB" id="A0A368N3A0"/>
<comment type="caution">
    <text evidence="10">The sequence shown here is derived from an EMBL/GenBank/DDBJ whole genome shotgun (WGS) entry which is preliminary data.</text>
</comment>
<evidence type="ECO:0000256" key="4">
    <source>
        <dbReference type="ARBA" id="ARBA00022679"/>
    </source>
</evidence>
<evidence type="ECO:0000256" key="1">
    <source>
        <dbReference type="ARBA" id="ARBA00000085"/>
    </source>
</evidence>
<dbReference type="InterPro" id="IPR005467">
    <property type="entry name" value="His_kinase_dom"/>
</dbReference>
<dbReference type="InterPro" id="IPR036097">
    <property type="entry name" value="HisK_dim/P_sf"/>
</dbReference>
<keyword evidence="4" id="KW-0808">Transferase</keyword>
<dbReference type="SUPFAM" id="SSF55874">
    <property type="entry name" value="ATPase domain of HSP90 chaperone/DNA topoisomerase II/histidine kinase"/>
    <property type="match status" value="1"/>
</dbReference>
<evidence type="ECO:0000313" key="10">
    <source>
        <dbReference type="EMBL" id="RCU44650.1"/>
    </source>
</evidence>
<dbReference type="InterPro" id="IPR003661">
    <property type="entry name" value="HisK_dim/P_dom"/>
</dbReference>
<feature type="domain" description="PAS" evidence="9">
    <location>
        <begin position="26"/>
        <end position="62"/>
    </location>
</feature>
<dbReference type="Pfam" id="PF13188">
    <property type="entry name" value="PAS_8"/>
    <property type="match status" value="1"/>
</dbReference>
<proteinExistence type="predicted"/>
<dbReference type="GO" id="GO:0016036">
    <property type="term" value="P:cellular response to phosphate starvation"/>
    <property type="evidence" value="ECO:0007669"/>
    <property type="project" value="TreeGrafter"/>
</dbReference>
<dbReference type="SUPFAM" id="SSF47384">
    <property type="entry name" value="Homodimeric domain of signal transducing histidine kinase"/>
    <property type="match status" value="1"/>
</dbReference>
<dbReference type="GO" id="GO:0004721">
    <property type="term" value="F:phosphoprotein phosphatase activity"/>
    <property type="evidence" value="ECO:0007669"/>
    <property type="project" value="TreeGrafter"/>
</dbReference>
<keyword evidence="5" id="KW-0418">Kinase</keyword>
<evidence type="ECO:0000256" key="7">
    <source>
        <dbReference type="ARBA" id="ARBA00023136"/>
    </source>
</evidence>
<sequence>MGEMAKRQLNEQSLHAEVSSTGVQNNASRMQHLMEILPAGIVVLDGNGIVREANPIALEMLGEPLIGQPWRHIISRAFSPQADDGHEISLASGRRVKLALTALSPEPGQLILMTDLTETRELQNRISHLQRLSALGKMVASLAHQVRTPLSAAMLYAANLGNNTLTTENRGAFHLKLLARLQDLEQQVNDMLLFARSDSQIAATPLSMKQLLSDLQSRVEAMVSKSRSQLQIELPEPDIEILGNASSLASAISNLVHNSLQASATNIHVSAKRQQQMVAIEIRDNGKGIPEAMQKKVLEPFFTSRSQGTGLGLAVVQAVASAHKGSVSLVSGEGQGTCVQLLIPIRNEDELSAEVPLKEAWGG</sequence>
<dbReference type="SMART" id="SM00388">
    <property type="entry name" value="HisKA"/>
    <property type="match status" value="1"/>
</dbReference>
<gene>
    <name evidence="10" type="ORF">DU002_17595</name>
</gene>
<dbReference type="GO" id="GO:0000155">
    <property type="term" value="F:phosphorelay sensor kinase activity"/>
    <property type="evidence" value="ECO:0007669"/>
    <property type="project" value="InterPro"/>
</dbReference>
<dbReference type="Gene3D" id="1.10.287.130">
    <property type="match status" value="1"/>
</dbReference>
<dbReference type="PRINTS" id="PR00344">
    <property type="entry name" value="BCTRLSENSOR"/>
</dbReference>
<keyword evidence="3" id="KW-0597">Phosphoprotein</keyword>
<protein>
    <recommendedName>
        <fullName evidence="2">histidine kinase</fullName>
        <ecNumber evidence="2">2.7.13.3</ecNumber>
    </recommendedName>
</protein>
<dbReference type="PROSITE" id="PS50112">
    <property type="entry name" value="PAS"/>
    <property type="match status" value="1"/>
</dbReference>
<accession>A0A368N3A0</accession>
<dbReference type="InterPro" id="IPR000014">
    <property type="entry name" value="PAS"/>
</dbReference>
<dbReference type="GO" id="GO:0005886">
    <property type="term" value="C:plasma membrane"/>
    <property type="evidence" value="ECO:0007669"/>
    <property type="project" value="TreeGrafter"/>
</dbReference>
<dbReference type="PANTHER" id="PTHR45453">
    <property type="entry name" value="PHOSPHATE REGULON SENSOR PROTEIN PHOR"/>
    <property type="match status" value="1"/>
</dbReference>
<evidence type="ECO:0000259" key="8">
    <source>
        <dbReference type="PROSITE" id="PS50109"/>
    </source>
</evidence>
<evidence type="ECO:0000256" key="3">
    <source>
        <dbReference type="ARBA" id="ARBA00022553"/>
    </source>
</evidence>
<name>A0A368N3A0_9GAMM</name>
<feature type="domain" description="Histidine kinase" evidence="8">
    <location>
        <begin position="141"/>
        <end position="347"/>
    </location>
</feature>
<reference evidence="10 11" key="1">
    <citation type="submission" date="2018-07" db="EMBL/GenBank/DDBJ databases">
        <title>Corallincola holothuriorum sp. nov., a new facultative anaerobe isolated from sea cucumber Apostichopus japonicus.</title>
        <authorList>
            <person name="Xia H."/>
        </authorList>
    </citation>
    <scope>NUCLEOTIDE SEQUENCE [LARGE SCALE GENOMIC DNA]</scope>
    <source>
        <strain evidence="10 11">C4</strain>
    </source>
</reference>
<evidence type="ECO:0000313" key="11">
    <source>
        <dbReference type="Proteomes" id="UP000252558"/>
    </source>
</evidence>
<keyword evidence="11" id="KW-1185">Reference proteome</keyword>
<evidence type="ECO:0000256" key="5">
    <source>
        <dbReference type="ARBA" id="ARBA00022777"/>
    </source>
</evidence>